<feature type="chain" id="PRO_5041933785" evidence="6">
    <location>
        <begin position="16"/>
        <end position="383"/>
    </location>
</feature>
<dbReference type="CDD" id="cd19051">
    <property type="entry name" value="LGIC_TM_cation"/>
    <property type="match status" value="1"/>
</dbReference>
<dbReference type="Gene3D" id="2.70.170.10">
    <property type="entry name" value="Neurotransmitter-gated ion-channel ligand-binding domain"/>
    <property type="match status" value="1"/>
</dbReference>
<evidence type="ECO:0000256" key="3">
    <source>
        <dbReference type="ARBA" id="ARBA00022989"/>
    </source>
</evidence>
<evidence type="ECO:0000256" key="1">
    <source>
        <dbReference type="ARBA" id="ARBA00004141"/>
    </source>
</evidence>
<name>A0AAF3FJI2_9BILA</name>
<keyword evidence="5" id="KW-0813">Transport</keyword>
<dbReference type="InterPro" id="IPR018000">
    <property type="entry name" value="Neurotransmitter_ion_chnl_CS"/>
</dbReference>
<protein>
    <submittedName>
        <fullName evidence="9">Neurotransmitter-gated ion-channel ligand-binding domain-containing protein</fullName>
    </submittedName>
</protein>
<dbReference type="PANTHER" id="PTHR18945">
    <property type="entry name" value="NEUROTRANSMITTER GATED ION CHANNEL"/>
    <property type="match status" value="1"/>
</dbReference>
<dbReference type="AlphaFoldDB" id="A0AAF3FJI2"/>
<dbReference type="PROSITE" id="PS00236">
    <property type="entry name" value="NEUROTR_ION_CHANNEL"/>
    <property type="match status" value="1"/>
</dbReference>
<dbReference type="GO" id="GO:0016020">
    <property type="term" value="C:membrane"/>
    <property type="evidence" value="ECO:0007669"/>
    <property type="project" value="UniProtKB-SubCell"/>
</dbReference>
<proteinExistence type="inferred from homology"/>
<dbReference type="SUPFAM" id="SSF90112">
    <property type="entry name" value="Neurotransmitter-gated ion-channel transmembrane pore"/>
    <property type="match status" value="1"/>
</dbReference>
<dbReference type="InterPro" id="IPR036719">
    <property type="entry name" value="Neuro-gated_channel_TM_sf"/>
</dbReference>
<dbReference type="InterPro" id="IPR006202">
    <property type="entry name" value="Neur_chan_lig-bd"/>
</dbReference>
<dbReference type="GO" id="GO:0004888">
    <property type="term" value="F:transmembrane signaling receptor activity"/>
    <property type="evidence" value="ECO:0007669"/>
    <property type="project" value="InterPro"/>
</dbReference>
<feature type="signal peptide" evidence="6">
    <location>
        <begin position="1"/>
        <end position="15"/>
    </location>
</feature>
<dbReference type="CDD" id="cd18989">
    <property type="entry name" value="LGIC_ECD_cation"/>
    <property type="match status" value="1"/>
</dbReference>
<dbReference type="Proteomes" id="UP000887575">
    <property type="component" value="Unassembled WGS sequence"/>
</dbReference>
<comment type="caution">
    <text evidence="5">Lacks conserved residue(s) required for the propagation of feature annotation.</text>
</comment>
<feature type="transmembrane region" description="Helical" evidence="5">
    <location>
        <begin position="277"/>
        <end position="295"/>
    </location>
</feature>
<keyword evidence="4 5" id="KW-0472">Membrane</keyword>
<evidence type="ECO:0000256" key="2">
    <source>
        <dbReference type="ARBA" id="ARBA00022692"/>
    </source>
</evidence>
<comment type="subcellular location">
    <subcellularLocation>
        <location evidence="1">Membrane</location>
        <topology evidence="1">Multi-pass membrane protein</topology>
    </subcellularLocation>
</comment>
<comment type="similarity">
    <text evidence="5">Belongs to the ligand-gated ion channel (TC 1.A.9) family.</text>
</comment>
<dbReference type="InterPro" id="IPR036734">
    <property type="entry name" value="Neur_chan_lig-bd_sf"/>
</dbReference>
<dbReference type="Gene3D" id="1.20.58.390">
    <property type="entry name" value="Neurotransmitter-gated ion-channel transmembrane domain"/>
    <property type="match status" value="1"/>
</dbReference>
<keyword evidence="2 5" id="KW-0812">Transmembrane</keyword>
<evidence type="ECO:0000256" key="4">
    <source>
        <dbReference type="ARBA" id="ARBA00023136"/>
    </source>
</evidence>
<dbReference type="SUPFAM" id="SSF63712">
    <property type="entry name" value="Nicotinic receptor ligand binding domain-like"/>
    <property type="match status" value="1"/>
</dbReference>
<feature type="domain" description="Neurotransmitter-gated ion-channel ligand-binding" evidence="7">
    <location>
        <begin position="36"/>
        <end position="240"/>
    </location>
</feature>
<dbReference type="PRINTS" id="PR00252">
    <property type="entry name" value="NRIONCHANNEL"/>
</dbReference>
<keyword evidence="5" id="KW-0406">Ion transport</keyword>
<keyword evidence="5" id="KW-0407">Ion channel</keyword>
<sequence length="383" mass="44004">MKLLLFLSFIIIVASQNITYDQDFLEEFDLYFNATQKLYKKLFDDADYKKDMAPIFGRINIPVHLLLELSYMRLIEIDSETQQVSLVLEIINHWSDLRLRWDPEDYNGVNVLFVNSGILWIPEYSASDSQEFELLAPDAQRFARLYNNGTVYYETTIFMKFSCKLNMWNFPFDVQSCGIGFQTYSLTKQGFNLSTKVSEVMDPSVLEGNGEWCIISLTNNYTVEVPTLSLAGFQLRLHREPLFYVFVIVLPCFLLTTLSNFGMFWSSRVKEDKLGKMSLGLASMMAMTVLLDLASQQIHKNANFPLLGWYVIICTILISLGCIMVVLISNGCQQVYRKPKPGLLAKLEQYVFSRAFGAHLLFQGANLTNLIYFLSHWKGHPNS</sequence>
<evidence type="ECO:0000313" key="9">
    <source>
        <dbReference type="WBParaSite" id="MBELARI_LOCUS7264"/>
    </source>
</evidence>
<evidence type="ECO:0000313" key="8">
    <source>
        <dbReference type="Proteomes" id="UP000887575"/>
    </source>
</evidence>
<dbReference type="Pfam" id="PF02931">
    <property type="entry name" value="Neur_chan_LBD"/>
    <property type="match status" value="1"/>
</dbReference>
<accession>A0AAF3FJI2</accession>
<feature type="transmembrane region" description="Helical" evidence="5">
    <location>
        <begin position="307"/>
        <end position="328"/>
    </location>
</feature>
<keyword evidence="8" id="KW-1185">Reference proteome</keyword>
<evidence type="ECO:0000256" key="5">
    <source>
        <dbReference type="RuleBase" id="RU000687"/>
    </source>
</evidence>
<feature type="transmembrane region" description="Helical" evidence="5">
    <location>
        <begin position="242"/>
        <end position="265"/>
    </location>
</feature>
<dbReference type="InterPro" id="IPR006201">
    <property type="entry name" value="Neur_channel"/>
</dbReference>
<organism evidence="8 9">
    <name type="scientific">Mesorhabditis belari</name>
    <dbReference type="NCBI Taxonomy" id="2138241"/>
    <lineage>
        <taxon>Eukaryota</taxon>
        <taxon>Metazoa</taxon>
        <taxon>Ecdysozoa</taxon>
        <taxon>Nematoda</taxon>
        <taxon>Chromadorea</taxon>
        <taxon>Rhabditida</taxon>
        <taxon>Rhabditina</taxon>
        <taxon>Rhabditomorpha</taxon>
        <taxon>Rhabditoidea</taxon>
        <taxon>Rhabditidae</taxon>
        <taxon>Mesorhabditinae</taxon>
        <taxon>Mesorhabditis</taxon>
    </lineage>
</organism>
<dbReference type="GO" id="GO:0005230">
    <property type="term" value="F:extracellular ligand-gated monoatomic ion channel activity"/>
    <property type="evidence" value="ECO:0007669"/>
    <property type="project" value="InterPro"/>
</dbReference>
<dbReference type="InterPro" id="IPR038050">
    <property type="entry name" value="Neuro_actylchol_rec"/>
</dbReference>
<evidence type="ECO:0000259" key="7">
    <source>
        <dbReference type="Pfam" id="PF02931"/>
    </source>
</evidence>
<keyword evidence="6" id="KW-0732">Signal</keyword>
<evidence type="ECO:0000256" key="6">
    <source>
        <dbReference type="SAM" id="SignalP"/>
    </source>
</evidence>
<dbReference type="WBParaSite" id="MBELARI_LOCUS7264">
    <property type="protein sequence ID" value="MBELARI_LOCUS7264"/>
    <property type="gene ID" value="MBELARI_LOCUS7264"/>
</dbReference>
<reference evidence="9" key="1">
    <citation type="submission" date="2024-02" db="UniProtKB">
        <authorList>
            <consortium name="WormBaseParasite"/>
        </authorList>
    </citation>
    <scope>IDENTIFICATION</scope>
</reference>
<keyword evidence="3 5" id="KW-1133">Transmembrane helix</keyword>